<feature type="transmembrane region" description="Helical" evidence="1">
    <location>
        <begin position="105"/>
        <end position="123"/>
    </location>
</feature>
<evidence type="ECO:0000313" key="3">
    <source>
        <dbReference type="Proteomes" id="UP001304298"/>
    </source>
</evidence>
<feature type="transmembrane region" description="Helical" evidence="1">
    <location>
        <begin position="46"/>
        <end position="67"/>
    </location>
</feature>
<protein>
    <recommendedName>
        <fullName evidence="4">Membrane-anchored protein</fullName>
    </recommendedName>
</protein>
<dbReference type="Pfam" id="PF03988">
    <property type="entry name" value="DUF347"/>
    <property type="match status" value="4"/>
</dbReference>
<organism evidence="2 3">
    <name type="scientific">Amycolatopsis heterodermiae</name>
    <dbReference type="NCBI Taxonomy" id="3110235"/>
    <lineage>
        <taxon>Bacteria</taxon>
        <taxon>Bacillati</taxon>
        <taxon>Actinomycetota</taxon>
        <taxon>Actinomycetes</taxon>
        <taxon>Pseudonocardiales</taxon>
        <taxon>Pseudonocardiaceae</taxon>
        <taxon>Amycolatopsis</taxon>
    </lineage>
</organism>
<reference evidence="2 3" key="1">
    <citation type="submission" date="2023-12" db="EMBL/GenBank/DDBJ databases">
        <title>Amycolatopsis sp. V23-08.</title>
        <authorList>
            <person name="Somphong A."/>
        </authorList>
    </citation>
    <scope>NUCLEOTIDE SEQUENCE [LARGE SCALE GENOMIC DNA]</scope>
    <source>
        <strain evidence="2 3">V23-08</strain>
    </source>
</reference>
<dbReference type="InterPro" id="IPR007136">
    <property type="entry name" value="DUF347"/>
</dbReference>
<proteinExistence type="predicted"/>
<keyword evidence="1" id="KW-1133">Transmembrane helix</keyword>
<dbReference type="EMBL" id="JAYFSI010000006">
    <property type="protein sequence ID" value="MEA5362976.1"/>
    <property type="molecule type" value="Genomic_DNA"/>
</dbReference>
<evidence type="ECO:0000313" key="2">
    <source>
        <dbReference type="EMBL" id="MEA5362976.1"/>
    </source>
</evidence>
<gene>
    <name evidence="2" type="ORF">VA596_25830</name>
</gene>
<dbReference type="RefSeq" id="WP_323330732.1">
    <property type="nucleotide sequence ID" value="NZ_JAYFSI010000006.1"/>
</dbReference>
<sequence length="411" mass="43562">MTSVRTPLPRSTFLNKVPEVTLYFWLIKVLCTTVGETAADFLNVDLGFGLTGVSLVTGALLVVALVFQFRAARYVAGLYWLTVAIVSVFGTLVTDNLTDNAGLPLEASTLVFGVLLAVTFVVWYASEKTLSIHSIVTRRRETFYWLAILFTFALGTATGDLMAEVLGLGYLVTGGIVVALIAVTALAWRLGLHPVLAFWFIYVLTRPLGASLGDYLSQPSSQGGLGLGATVTSLIFVAAIVVTVVYLSATKADVVPGAVTADEPVRGGMWQTVVFLAVILVAGGVGYTLRTAALQDTSPQVPVALAPVPGAGPAQPVPVHTSPLGDLSVFRGITQDTLNLLNGGNQAGATTRVDDLEIQWDTAEARLKPKDKTEWTNVDGRIDKVLRALRSTSPDQATEKDALTALLTTLG</sequence>
<feature type="transmembrane region" description="Helical" evidence="1">
    <location>
        <begin position="225"/>
        <end position="247"/>
    </location>
</feature>
<feature type="transmembrane region" description="Helical" evidence="1">
    <location>
        <begin position="268"/>
        <end position="289"/>
    </location>
</feature>
<feature type="transmembrane region" description="Helical" evidence="1">
    <location>
        <begin position="74"/>
        <end position="93"/>
    </location>
</feature>
<feature type="transmembrane region" description="Helical" evidence="1">
    <location>
        <begin position="143"/>
        <end position="162"/>
    </location>
</feature>
<evidence type="ECO:0000256" key="1">
    <source>
        <dbReference type="SAM" id="Phobius"/>
    </source>
</evidence>
<name>A0ABU5RCP8_9PSEU</name>
<dbReference type="Proteomes" id="UP001304298">
    <property type="component" value="Unassembled WGS sequence"/>
</dbReference>
<evidence type="ECO:0008006" key="4">
    <source>
        <dbReference type="Google" id="ProtNLM"/>
    </source>
</evidence>
<keyword evidence="1" id="KW-0812">Transmembrane</keyword>
<accession>A0ABU5RCP8</accession>
<feature type="transmembrane region" description="Helical" evidence="1">
    <location>
        <begin position="168"/>
        <end position="188"/>
    </location>
</feature>
<comment type="caution">
    <text evidence="2">The sequence shown here is derived from an EMBL/GenBank/DDBJ whole genome shotgun (WGS) entry which is preliminary data.</text>
</comment>
<keyword evidence="3" id="KW-1185">Reference proteome</keyword>
<keyword evidence="1" id="KW-0472">Membrane</keyword>